<organism evidence="3 4">
    <name type="scientific">Podospora australis</name>
    <dbReference type="NCBI Taxonomy" id="1536484"/>
    <lineage>
        <taxon>Eukaryota</taxon>
        <taxon>Fungi</taxon>
        <taxon>Dikarya</taxon>
        <taxon>Ascomycota</taxon>
        <taxon>Pezizomycotina</taxon>
        <taxon>Sordariomycetes</taxon>
        <taxon>Sordariomycetidae</taxon>
        <taxon>Sordariales</taxon>
        <taxon>Podosporaceae</taxon>
        <taxon>Podospora</taxon>
    </lineage>
</organism>
<name>A0AAN6X3A8_9PEZI</name>
<feature type="compositionally biased region" description="Low complexity" evidence="1">
    <location>
        <begin position="74"/>
        <end position="87"/>
    </location>
</feature>
<comment type="caution">
    <text evidence="3">The sequence shown here is derived from an EMBL/GenBank/DDBJ whole genome shotgun (WGS) entry which is preliminary data.</text>
</comment>
<evidence type="ECO:0000256" key="1">
    <source>
        <dbReference type="SAM" id="MobiDB-lite"/>
    </source>
</evidence>
<accession>A0AAN6X3A8</accession>
<feature type="chain" id="PRO_5043054500" evidence="2">
    <location>
        <begin position="21"/>
        <end position="120"/>
    </location>
</feature>
<dbReference type="AlphaFoldDB" id="A0AAN6X3A8"/>
<keyword evidence="2" id="KW-0732">Signal</keyword>
<protein>
    <submittedName>
        <fullName evidence="3">Uncharacterized protein</fullName>
    </submittedName>
</protein>
<gene>
    <name evidence="3" type="ORF">QBC35DRAFT_487909</name>
</gene>
<reference evidence="3" key="2">
    <citation type="submission" date="2023-05" db="EMBL/GenBank/DDBJ databases">
        <authorList>
            <consortium name="Lawrence Berkeley National Laboratory"/>
            <person name="Steindorff A."/>
            <person name="Hensen N."/>
            <person name="Bonometti L."/>
            <person name="Westerberg I."/>
            <person name="Brannstrom I.O."/>
            <person name="Guillou S."/>
            <person name="Cros-Aarteil S."/>
            <person name="Calhoun S."/>
            <person name="Haridas S."/>
            <person name="Kuo A."/>
            <person name="Mondo S."/>
            <person name="Pangilinan J."/>
            <person name="Riley R."/>
            <person name="Labutti K."/>
            <person name="Andreopoulos B."/>
            <person name="Lipzen A."/>
            <person name="Chen C."/>
            <person name="Yanf M."/>
            <person name="Daum C."/>
            <person name="Ng V."/>
            <person name="Clum A."/>
            <person name="Ohm R."/>
            <person name="Martin F."/>
            <person name="Silar P."/>
            <person name="Natvig D."/>
            <person name="Lalanne C."/>
            <person name="Gautier V."/>
            <person name="Ament-Velasquez S.L."/>
            <person name="Kruys A."/>
            <person name="Hutchinson M.I."/>
            <person name="Powell A.J."/>
            <person name="Barry K."/>
            <person name="Miller A.N."/>
            <person name="Grigoriev I.V."/>
            <person name="Debuchy R."/>
            <person name="Gladieux P."/>
            <person name="Thoren M.H."/>
            <person name="Johannesson H."/>
        </authorList>
    </citation>
    <scope>NUCLEOTIDE SEQUENCE</scope>
    <source>
        <strain evidence="3">PSN309</strain>
    </source>
</reference>
<feature type="signal peptide" evidence="2">
    <location>
        <begin position="1"/>
        <end position="20"/>
    </location>
</feature>
<sequence>MHFSVAAAVALLANTALVSGAALSGFTGKPSPAHSLNVPAPVTKAANVAPAPAEVTRKPITARQNDLDDPPALDPLTEDPLALDPNNPFLPPVPAPTTTPPDEFSEYCILDDPKDCDDIV</sequence>
<keyword evidence="4" id="KW-1185">Reference proteome</keyword>
<dbReference type="EMBL" id="MU864360">
    <property type="protein sequence ID" value="KAK4191312.1"/>
    <property type="molecule type" value="Genomic_DNA"/>
</dbReference>
<reference evidence="3" key="1">
    <citation type="journal article" date="2023" name="Mol. Phylogenet. Evol.">
        <title>Genome-scale phylogeny and comparative genomics of the fungal order Sordariales.</title>
        <authorList>
            <person name="Hensen N."/>
            <person name="Bonometti L."/>
            <person name="Westerberg I."/>
            <person name="Brannstrom I.O."/>
            <person name="Guillou S."/>
            <person name="Cros-Aarteil S."/>
            <person name="Calhoun S."/>
            <person name="Haridas S."/>
            <person name="Kuo A."/>
            <person name="Mondo S."/>
            <person name="Pangilinan J."/>
            <person name="Riley R."/>
            <person name="LaButti K."/>
            <person name="Andreopoulos B."/>
            <person name="Lipzen A."/>
            <person name="Chen C."/>
            <person name="Yan M."/>
            <person name="Daum C."/>
            <person name="Ng V."/>
            <person name="Clum A."/>
            <person name="Steindorff A."/>
            <person name="Ohm R.A."/>
            <person name="Martin F."/>
            <person name="Silar P."/>
            <person name="Natvig D.O."/>
            <person name="Lalanne C."/>
            <person name="Gautier V."/>
            <person name="Ament-Velasquez S.L."/>
            <person name="Kruys A."/>
            <person name="Hutchinson M.I."/>
            <person name="Powell A.J."/>
            <person name="Barry K."/>
            <person name="Miller A.N."/>
            <person name="Grigoriev I.V."/>
            <person name="Debuchy R."/>
            <person name="Gladieux P."/>
            <person name="Hiltunen Thoren M."/>
            <person name="Johannesson H."/>
        </authorList>
    </citation>
    <scope>NUCLEOTIDE SEQUENCE</scope>
    <source>
        <strain evidence="3">PSN309</strain>
    </source>
</reference>
<evidence type="ECO:0000313" key="3">
    <source>
        <dbReference type="EMBL" id="KAK4191312.1"/>
    </source>
</evidence>
<dbReference type="Proteomes" id="UP001302126">
    <property type="component" value="Unassembled WGS sequence"/>
</dbReference>
<evidence type="ECO:0000313" key="4">
    <source>
        <dbReference type="Proteomes" id="UP001302126"/>
    </source>
</evidence>
<feature type="region of interest" description="Disordered" evidence="1">
    <location>
        <begin position="49"/>
        <end position="107"/>
    </location>
</feature>
<feature type="compositionally biased region" description="Pro residues" evidence="1">
    <location>
        <begin position="88"/>
        <end position="99"/>
    </location>
</feature>
<proteinExistence type="predicted"/>
<evidence type="ECO:0000256" key="2">
    <source>
        <dbReference type="SAM" id="SignalP"/>
    </source>
</evidence>